<name>A0ABQ1ZWQ1_9BACL</name>
<evidence type="ECO:0000313" key="2">
    <source>
        <dbReference type="Proteomes" id="UP000605427"/>
    </source>
</evidence>
<dbReference type="RefSeq" id="WP_172243813.1">
    <property type="nucleotide sequence ID" value="NZ_BMDD01000003.1"/>
</dbReference>
<dbReference type="Proteomes" id="UP000605427">
    <property type="component" value="Unassembled WGS sequence"/>
</dbReference>
<keyword evidence="2" id="KW-1185">Reference proteome</keyword>
<dbReference type="InterPro" id="IPR015068">
    <property type="entry name" value="DUF1877"/>
</dbReference>
<dbReference type="EMBL" id="BMDD01000003">
    <property type="protein sequence ID" value="GGH78961.1"/>
    <property type="molecule type" value="Genomic_DNA"/>
</dbReference>
<evidence type="ECO:0008006" key="3">
    <source>
        <dbReference type="Google" id="ProtNLM"/>
    </source>
</evidence>
<evidence type="ECO:0000313" key="1">
    <source>
        <dbReference type="EMBL" id="GGH78961.1"/>
    </source>
</evidence>
<sequence length="160" mass="17794">MGMIGYLKRVPAELLAALIQKTATLDEYVFGDEAGDELDLDKAWHGLHYLLCGDAFGGEEPLYNALMGGQPINEEETEDIIVRYLTPDQVREVSRALEALDDDALKKGFAPDDMNEAGVYPAPDWNDAGELDYLLDYYGPMKAYYRQAAENGEGMLIYVS</sequence>
<protein>
    <recommendedName>
        <fullName evidence="3">DUF1877 family protein</fullName>
    </recommendedName>
</protein>
<accession>A0ABQ1ZWQ1</accession>
<dbReference type="SUPFAM" id="SSF111069">
    <property type="entry name" value="Hypothetical protein yfbM"/>
    <property type="match status" value="1"/>
</dbReference>
<dbReference type="Pfam" id="PF08974">
    <property type="entry name" value="DUF1877"/>
    <property type="match status" value="1"/>
</dbReference>
<dbReference type="Gene3D" id="3.40.1760.10">
    <property type="entry name" value="YfbM-like super family"/>
    <property type="match status" value="1"/>
</dbReference>
<reference evidence="2" key="1">
    <citation type="journal article" date="2019" name="Int. J. Syst. Evol. Microbiol.">
        <title>The Global Catalogue of Microorganisms (GCM) 10K type strain sequencing project: providing services to taxonomists for standard genome sequencing and annotation.</title>
        <authorList>
            <consortium name="The Broad Institute Genomics Platform"/>
            <consortium name="The Broad Institute Genome Sequencing Center for Infectious Disease"/>
            <person name="Wu L."/>
            <person name="Ma J."/>
        </authorList>
    </citation>
    <scope>NUCLEOTIDE SEQUENCE [LARGE SCALE GENOMIC DNA]</scope>
    <source>
        <strain evidence="2">CCM 8702</strain>
    </source>
</reference>
<organism evidence="1 2">
    <name type="scientific">Saccharibacillus endophyticus</name>
    <dbReference type="NCBI Taxonomy" id="2060666"/>
    <lineage>
        <taxon>Bacteria</taxon>
        <taxon>Bacillati</taxon>
        <taxon>Bacillota</taxon>
        <taxon>Bacilli</taxon>
        <taxon>Bacillales</taxon>
        <taxon>Paenibacillaceae</taxon>
        <taxon>Saccharibacillus</taxon>
    </lineage>
</organism>
<comment type="caution">
    <text evidence="1">The sequence shown here is derived from an EMBL/GenBank/DDBJ whole genome shotgun (WGS) entry which is preliminary data.</text>
</comment>
<dbReference type="InterPro" id="IPR035944">
    <property type="entry name" value="YfbM-like_sf"/>
</dbReference>
<gene>
    <name evidence="1" type="ORF">GCM10007362_25030</name>
</gene>
<proteinExistence type="predicted"/>